<sequence length="280" mass="31259">MVSEHYFNGRKVVIATKHQKEQVTGPALQEAFGMEYIVSEDVDTDLLGTFTGEVDRVLTPVEAARQKCILALAECDADFAIGSEGSFGPHPTLYFLPADEEILLLLDRKRELEIVVKHTSLQTNYASFEQGSEQDLADFLQQVKFPSHGLHVKSPEAYVEKGIRSEDRLNQAIQEAVNRFGTYILETDMRAMNNPTRMSVIQELAGKLVEKMKSCCPTCQRPGFSPTDVIRGLVCSCCSLPTKSVKSLIYSCEGCHYTTCVDFPDSKTMEDPMFCDFCNP</sequence>
<evidence type="ECO:0000313" key="2">
    <source>
        <dbReference type="EMBL" id="MFD3293482.1"/>
    </source>
</evidence>
<dbReference type="Proteomes" id="UP001598112">
    <property type="component" value="Unassembled WGS sequence"/>
</dbReference>
<reference evidence="2 3" key="1">
    <citation type="submission" date="2024-03" db="EMBL/GenBank/DDBJ databases">
        <title>Aquirufa genome sequencing.</title>
        <authorList>
            <person name="Pitt A."/>
            <person name="Hahn M.W."/>
        </authorList>
    </citation>
    <scope>NUCLEOTIDE SEQUENCE [LARGE SCALE GENOMIC DNA]</scope>
    <source>
        <strain evidence="2 3">KTFRIE-69F</strain>
    </source>
</reference>
<name>A0ABW6D9U2_9BACT</name>
<evidence type="ECO:0000259" key="1">
    <source>
        <dbReference type="Pfam" id="PF20376"/>
    </source>
</evidence>
<dbReference type="EMBL" id="JBBKXY010000002">
    <property type="protein sequence ID" value="MFD3293482.1"/>
    <property type="molecule type" value="Genomic_DNA"/>
</dbReference>
<gene>
    <name evidence="2" type="ORF">SKC35_07275</name>
</gene>
<protein>
    <submittedName>
        <fullName evidence="2">DUF6671 family protein</fullName>
    </submittedName>
</protein>
<comment type="caution">
    <text evidence="2">The sequence shown here is derived from an EMBL/GenBank/DDBJ whole genome shotgun (WGS) entry which is preliminary data.</text>
</comment>
<feature type="domain" description="DUF6671" evidence="1">
    <location>
        <begin position="67"/>
        <end position="280"/>
    </location>
</feature>
<dbReference type="RefSeq" id="WP_377978728.1">
    <property type="nucleotide sequence ID" value="NZ_JBBKXY010000002.1"/>
</dbReference>
<dbReference type="Pfam" id="PF20376">
    <property type="entry name" value="DUF6671"/>
    <property type="match status" value="1"/>
</dbReference>
<proteinExistence type="predicted"/>
<accession>A0ABW6D9U2</accession>
<evidence type="ECO:0000313" key="3">
    <source>
        <dbReference type="Proteomes" id="UP001598112"/>
    </source>
</evidence>
<organism evidence="2 3">
    <name type="scientific">Aquirufa originis</name>
    <dbReference type="NCBI Taxonomy" id="3096514"/>
    <lineage>
        <taxon>Bacteria</taxon>
        <taxon>Pseudomonadati</taxon>
        <taxon>Bacteroidota</taxon>
        <taxon>Cytophagia</taxon>
        <taxon>Cytophagales</taxon>
        <taxon>Flectobacillaceae</taxon>
        <taxon>Aquirufa</taxon>
    </lineage>
</organism>
<dbReference type="InterPro" id="IPR046612">
    <property type="entry name" value="DUF6671"/>
</dbReference>
<keyword evidence="3" id="KW-1185">Reference proteome</keyword>